<accession>A0AAD1AGN0</accession>
<protein>
    <submittedName>
        <fullName evidence="1">Uncharacterized protein</fullName>
    </submittedName>
</protein>
<organism evidence="1 2">
    <name type="scientific">Rathayibacter iranicus</name>
    <dbReference type="NCBI Taxonomy" id="59737"/>
    <lineage>
        <taxon>Bacteria</taxon>
        <taxon>Bacillati</taxon>
        <taxon>Actinomycetota</taxon>
        <taxon>Actinomycetes</taxon>
        <taxon>Micrococcales</taxon>
        <taxon>Microbacteriaceae</taxon>
        <taxon>Rathayibacter</taxon>
    </lineage>
</organism>
<reference evidence="1 2" key="1">
    <citation type="submission" date="2018-03" db="EMBL/GenBank/DDBJ databases">
        <title>Bacteriophage NCPPB3778 and a type I-E CRISPR drive the evolution of the US Biological Select Agent, Rathayibacter toxicus.</title>
        <authorList>
            <person name="Davis E.W.II."/>
            <person name="Tabima J.F."/>
            <person name="Weisberg A.J."/>
            <person name="Dantas Lopes L."/>
            <person name="Wiseman M.S."/>
            <person name="Wiseman M.S."/>
            <person name="Pupko T."/>
            <person name="Belcher M.S."/>
            <person name="Sechler A.J."/>
            <person name="Tancos M.A."/>
            <person name="Schroeder B.K."/>
            <person name="Murray T.D."/>
            <person name="Luster D.G."/>
            <person name="Schneider W.L."/>
            <person name="Rogers E."/>
            <person name="Andreote F.D."/>
            <person name="Grunwald N.J."/>
            <person name="Putnam M.L."/>
            <person name="Chang J.H."/>
        </authorList>
    </citation>
    <scope>NUCLEOTIDE SEQUENCE [LARGE SCALE GENOMIC DNA]</scope>
    <source>
        <strain evidence="1 2">NCCPB 2253</strain>
    </source>
</reference>
<proteinExistence type="predicted"/>
<name>A0AAD1AGN0_9MICO</name>
<dbReference type="KEGG" id="ria:C7V51_08560"/>
<sequence>MDAQINVQVLEEEVDGTTMYRVVDLTRPSLMWQDVFAAGPHADRSVADAERSRWEVYLRRGFRRL</sequence>
<dbReference type="AlphaFoldDB" id="A0AAD1AGN0"/>
<evidence type="ECO:0000313" key="1">
    <source>
        <dbReference type="EMBL" id="AZZ55916.1"/>
    </source>
</evidence>
<dbReference type="EMBL" id="CP028130">
    <property type="protein sequence ID" value="AZZ55916.1"/>
    <property type="molecule type" value="Genomic_DNA"/>
</dbReference>
<gene>
    <name evidence="1" type="ORF">C7V51_08560</name>
</gene>
<evidence type="ECO:0000313" key="2">
    <source>
        <dbReference type="Proteomes" id="UP000283946"/>
    </source>
</evidence>
<dbReference type="Proteomes" id="UP000283946">
    <property type="component" value="Chromosome"/>
</dbReference>
<dbReference type="RefSeq" id="WP_104265073.1">
    <property type="nucleotide sequence ID" value="NZ_CP028130.1"/>
</dbReference>